<reference evidence="4" key="1">
    <citation type="journal article" date="2019" name="Int. J. Syst. Evol. Microbiol.">
        <title>The Global Catalogue of Microorganisms (GCM) 10K type strain sequencing project: providing services to taxonomists for standard genome sequencing and annotation.</title>
        <authorList>
            <consortium name="The Broad Institute Genomics Platform"/>
            <consortium name="The Broad Institute Genome Sequencing Center for Infectious Disease"/>
            <person name="Wu L."/>
            <person name="Ma J."/>
        </authorList>
    </citation>
    <scope>NUCLEOTIDE SEQUENCE [LARGE SCALE GENOMIC DNA]</scope>
    <source>
        <strain evidence="4">JCM 15914</strain>
    </source>
</reference>
<dbReference type="RefSeq" id="WP_344224742.1">
    <property type="nucleotide sequence ID" value="NZ_BAAAQA010000018.1"/>
</dbReference>
<dbReference type="Pfam" id="PF01476">
    <property type="entry name" value="LysM"/>
    <property type="match status" value="1"/>
</dbReference>
<dbReference type="Gene3D" id="3.10.350.10">
    <property type="entry name" value="LysM domain"/>
    <property type="match status" value="1"/>
</dbReference>
<dbReference type="EMBL" id="BAAAQA010000018">
    <property type="protein sequence ID" value="GAA2118449.1"/>
    <property type="molecule type" value="Genomic_DNA"/>
</dbReference>
<protein>
    <recommendedName>
        <fullName evidence="2">LysM domain-containing protein</fullName>
    </recommendedName>
</protein>
<evidence type="ECO:0000256" key="1">
    <source>
        <dbReference type="SAM" id="Phobius"/>
    </source>
</evidence>
<dbReference type="InterPro" id="IPR036779">
    <property type="entry name" value="LysM_dom_sf"/>
</dbReference>
<keyword evidence="1" id="KW-0472">Membrane</keyword>
<keyword evidence="4" id="KW-1185">Reference proteome</keyword>
<evidence type="ECO:0000313" key="4">
    <source>
        <dbReference type="Proteomes" id="UP001500166"/>
    </source>
</evidence>
<evidence type="ECO:0000313" key="3">
    <source>
        <dbReference type="EMBL" id="GAA2118449.1"/>
    </source>
</evidence>
<keyword evidence="1" id="KW-1133">Transmembrane helix</keyword>
<dbReference type="SMART" id="SM00257">
    <property type="entry name" value="LysM"/>
    <property type="match status" value="1"/>
</dbReference>
<gene>
    <name evidence="3" type="ORF">GCM10009824_18620</name>
</gene>
<comment type="caution">
    <text evidence="3">The sequence shown here is derived from an EMBL/GenBank/DDBJ whole genome shotgun (WGS) entry which is preliminary data.</text>
</comment>
<organism evidence="3 4">
    <name type="scientific">Kocuria atrinae</name>
    <dbReference type="NCBI Taxonomy" id="592377"/>
    <lineage>
        <taxon>Bacteria</taxon>
        <taxon>Bacillati</taxon>
        <taxon>Actinomycetota</taxon>
        <taxon>Actinomycetes</taxon>
        <taxon>Micrococcales</taxon>
        <taxon>Micrococcaceae</taxon>
        <taxon>Kocuria</taxon>
    </lineage>
</organism>
<dbReference type="InterPro" id="IPR018392">
    <property type="entry name" value="LysM"/>
</dbReference>
<feature type="domain" description="LysM" evidence="2">
    <location>
        <begin position="68"/>
        <end position="117"/>
    </location>
</feature>
<proteinExistence type="predicted"/>
<keyword evidence="1" id="KW-0812">Transmembrane</keyword>
<sequence>MTTHILPASARSITRAPKLNLTRRGRFVFIGLPLITGAAALLVVAVIFLLPSTVQANTDPMSEPVTHSVTVQSDQSLWEIAYAADPQRDTREVMDDIVELNGLASSELSAGQLLEIPAP</sequence>
<evidence type="ECO:0000259" key="2">
    <source>
        <dbReference type="SMART" id="SM00257"/>
    </source>
</evidence>
<feature type="transmembrane region" description="Helical" evidence="1">
    <location>
        <begin position="27"/>
        <end position="50"/>
    </location>
</feature>
<name>A0ABP5JLW0_9MICC</name>
<accession>A0ABP5JLW0</accession>
<dbReference type="Proteomes" id="UP001500166">
    <property type="component" value="Unassembled WGS sequence"/>
</dbReference>